<evidence type="ECO:0000256" key="2">
    <source>
        <dbReference type="ARBA" id="ARBA00023002"/>
    </source>
</evidence>
<accession>A0A5Q0C6C7</accession>
<name>A0A5Q0C6C7_9HYPH</name>
<dbReference type="RefSeq" id="WP_153271619.1">
    <property type="nucleotide sequence ID" value="NZ_CP043498.1"/>
</dbReference>
<organism evidence="3 4">
    <name type="scientific">Rhizobium grahamii</name>
    <dbReference type="NCBI Taxonomy" id="1120045"/>
    <lineage>
        <taxon>Bacteria</taxon>
        <taxon>Pseudomonadati</taxon>
        <taxon>Pseudomonadota</taxon>
        <taxon>Alphaproteobacteria</taxon>
        <taxon>Hyphomicrobiales</taxon>
        <taxon>Rhizobiaceae</taxon>
        <taxon>Rhizobium/Agrobacterium group</taxon>
        <taxon>Rhizobium</taxon>
    </lineage>
</organism>
<evidence type="ECO:0000313" key="4">
    <source>
        <dbReference type="Proteomes" id="UP000326881"/>
    </source>
</evidence>
<dbReference type="OrthoDB" id="9806974at2"/>
<dbReference type="PANTHER" id="PTHR43477">
    <property type="entry name" value="DIHYDROANTICAPSIN 7-DEHYDROGENASE"/>
    <property type="match status" value="1"/>
</dbReference>
<evidence type="ECO:0000256" key="1">
    <source>
        <dbReference type="ARBA" id="ARBA00006484"/>
    </source>
</evidence>
<dbReference type="PANTHER" id="PTHR43477:SF1">
    <property type="entry name" value="DIHYDROANTICAPSIN 7-DEHYDROGENASE"/>
    <property type="match status" value="1"/>
</dbReference>
<dbReference type="InterPro" id="IPR002347">
    <property type="entry name" value="SDR_fam"/>
</dbReference>
<dbReference type="NCBIfam" id="NF005449">
    <property type="entry name" value="PRK07041.1"/>
    <property type="match status" value="1"/>
</dbReference>
<evidence type="ECO:0000313" key="3">
    <source>
        <dbReference type="EMBL" id="QFY61498.1"/>
    </source>
</evidence>
<dbReference type="Gene3D" id="3.40.50.720">
    <property type="entry name" value="NAD(P)-binding Rossmann-like Domain"/>
    <property type="match status" value="1"/>
</dbReference>
<sequence>MASIAGKRVLVVGGSSGIGFAVAAQAVEAGAEVTIASRSQEKLSEAARELGGKVQTAVLDTGDEASIDTFFASDAPWDHVVISAAQTPSGPVRKLPLEDAKRAMESKFWGAYRIARAARFTERGSLTFISGFLSERPSANSVLQGAINAALESLGRGLALELSPVRVNAVSPGLIDTPLWSKMDAGTRQAMFERVGASLPAKTIGHSEDIANAVLFAMTTPFATGSTIRVDGGGVIG</sequence>
<dbReference type="GO" id="GO:0016491">
    <property type="term" value="F:oxidoreductase activity"/>
    <property type="evidence" value="ECO:0007669"/>
    <property type="project" value="UniProtKB-KW"/>
</dbReference>
<dbReference type="PRINTS" id="PR00081">
    <property type="entry name" value="GDHRDH"/>
</dbReference>
<dbReference type="AlphaFoldDB" id="A0A5Q0C6C7"/>
<dbReference type="Proteomes" id="UP000326881">
    <property type="component" value="Chromosome"/>
</dbReference>
<dbReference type="InterPro" id="IPR051122">
    <property type="entry name" value="SDR_DHRS6-like"/>
</dbReference>
<keyword evidence="4" id="KW-1185">Reference proteome</keyword>
<comment type="similarity">
    <text evidence="1">Belongs to the short-chain dehydrogenases/reductases (SDR) family.</text>
</comment>
<dbReference type="SUPFAM" id="SSF51735">
    <property type="entry name" value="NAD(P)-binding Rossmann-fold domains"/>
    <property type="match status" value="1"/>
</dbReference>
<proteinExistence type="inferred from homology"/>
<keyword evidence="2" id="KW-0560">Oxidoreductase</keyword>
<dbReference type="EMBL" id="CP043498">
    <property type="protein sequence ID" value="QFY61498.1"/>
    <property type="molecule type" value="Genomic_DNA"/>
</dbReference>
<dbReference type="Pfam" id="PF13561">
    <property type="entry name" value="adh_short_C2"/>
    <property type="match status" value="1"/>
</dbReference>
<dbReference type="KEGG" id="rgr:FZ934_14455"/>
<reference evidence="3 4" key="1">
    <citation type="submission" date="2019-08" db="EMBL/GenBank/DDBJ databases">
        <title>Prosopis cineraria nodule microbiome.</title>
        <authorList>
            <person name="Ali R."/>
            <person name="Chaluvadi S.R."/>
            <person name="Wang X."/>
        </authorList>
    </citation>
    <scope>NUCLEOTIDE SEQUENCE [LARGE SCALE GENOMIC DNA]</scope>
    <source>
        <strain evidence="3 4">BG7</strain>
    </source>
</reference>
<dbReference type="InterPro" id="IPR036291">
    <property type="entry name" value="NAD(P)-bd_dom_sf"/>
</dbReference>
<gene>
    <name evidence="3" type="ORF">FZ934_14455</name>
</gene>
<protein>
    <submittedName>
        <fullName evidence="3">SDR family oxidoreductase</fullName>
    </submittedName>
</protein>